<organism evidence="4 5">
    <name type="scientific">Brevibacterium aurantiacum</name>
    <dbReference type="NCBI Taxonomy" id="273384"/>
    <lineage>
        <taxon>Bacteria</taxon>
        <taxon>Bacillati</taxon>
        <taxon>Actinomycetota</taxon>
        <taxon>Actinomycetes</taxon>
        <taxon>Micrococcales</taxon>
        <taxon>Brevibacteriaceae</taxon>
        <taxon>Brevibacterium</taxon>
    </lineage>
</organism>
<protein>
    <submittedName>
        <fullName evidence="4">Replication protein, phage-associated</fullName>
    </submittedName>
</protein>
<dbReference type="KEGG" id="blin:BLSMQ_0966"/>
<evidence type="ECO:0000256" key="3">
    <source>
        <dbReference type="SAM" id="MobiDB-lite"/>
    </source>
</evidence>
<evidence type="ECO:0000256" key="2">
    <source>
        <dbReference type="ARBA" id="ARBA00022705"/>
    </source>
</evidence>
<feature type="region of interest" description="Disordered" evidence="3">
    <location>
        <begin position="1"/>
        <end position="86"/>
    </location>
</feature>
<dbReference type="EMBL" id="CP017150">
    <property type="protein sequence ID" value="AOP52678.1"/>
    <property type="molecule type" value="Genomic_DNA"/>
</dbReference>
<dbReference type="Proteomes" id="UP000094793">
    <property type="component" value="Chromosome"/>
</dbReference>
<name>A0A1D7W1X2_BREAU</name>
<evidence type="ECO:0000256" key="1">
    <source>
        <dbReference type="ARBA" id="ARBA00008909"/>
    </source>
</evidence>
<reference evidence="5" key="1">
    <citation type="submission" date="2016-09" db="EMBL/GenBank/DDBJ databases">
        <title>Complete Genome Sequence of Brevibacterium linens SMQ-1335.</title>
        <authorList>
            <person name="de Melo A.G."/>
            <person name="Labrie S.J."/>
            <person name="Dumaresq J."/>
            <person name="Roberts R.J."/>
            <person name="Tremblay D.M."/>
            <person name="Moineau S."/>
        </authorList>
    </citation>
    <scope>NUCLEOTIDE SEQUENCE [LARGE SCALE GENOMIC DNA]</scope>
    <source>
        <strain evidence="5">SMQ-1335</strain>
    </source>
</reference>
<feature type="compositionally biased region" description="Polar residues" evidence="3">
    <location>
        <begin position="1"/>
        <end position="20"/>
    </location>
</feature>
<dbReference type="GO" id="GO:0003677">
    <property type="term" value="F:DNA binding"/>
    <property type="evidence" value="ECO:0007669"/>
    <property type="project" value="InterPro"/>
</dbReference>
<comment type="similarity">
    <text evidence="1">Belongs to the Gram-positive plasmids replication protein type 1 family.</text>
</comment>
<keyword evidence="2" id="KW-0235">DNA replication</keyword>
<dbReference type="Pfam" id="PF01446">
    <property type="entry name" value="Rep_1"/>
    <property type="match status" value="1"/>
</dbReference>
<evidence type="ECO:0000313" key="4">
    <source>
        <dbReference type="EMBL" id="AOP52678.1"/>
    </source>
</evidence>
<dbReference type="InterPro" id="IPR000989">
    <property type="entry name" value="Rep"/>
</dbReference>
<proteinExistence type="inferred from homology"/>
<gene>
    <name evidence="4" type="ORF">BLSMQ_0966</name>
</gene>
<dbReference type="AlphaFoldDB" id="A0A1D7W1X2"/>
<dbReference type="GO" id="GO:0006260">
    <property type="term" value="P:DNA replication"/>
    <property type="evidence" value="ECO:0007669"/>
    <property type="project" value="UniProtKB-KW"/>
</dbReference>
<accession>A0A1D7W1X2</accession>
<sequence>MQSSAQNYYSQAHGHSQGSPWSKDLHSGGVSVAGGHGPVPQTSRPEHGRLRPRAGAAGGGEQPAPLVHRRQSFPTGQRPASEGLRQARFVRRSQSSRWLIANAVDSSIIEELGDGVFVDTASGELLESDWVRPPRPARCGWRIGENVAVHSDGSMAHFSGTERCGSIWACPVCSAVIRAERALEITQAVDAHHAAGGSILFVTLTIRHDRADPLKQSIDAVLGSWRKLLQGNAWAGSKTRNGMRDRYGVSGYIRSTEVTYGSSGWHPHLHSLVFCEDRLSDIEAAAFGNELHARWARFVEQATGKLPTREHGTDVQRVDEDGQVLGKYLAKVQDDGQSTAKKWDASAELARADVKRGREDNLVPFELLDANLDLPLPQRRRLWVEYYEGTKGRRAITWSRGLKDRYDVNDKTDEEVIEETESAPVQWLADGQTYDRVRRDDPLLLAIALEGAEKCNWHLVESILGGTSAPPPG</sequence>
<evidence type="ECO:0000313" key="5">
    <source>
        <dbReference type="Proteomes" id="UP000094793"/>
    </source>
</evidence>